<comment type="caution">
    <text evidence="3">The sequence shown here is derived from an EMBL/GenBank/DDBJ whole genome shotgun (WGS) entry which is preliminary data.</text>
</comment>
<feature type="transmembrane region" description="Helical" evidence="1">
    <location>
        <begin position="16"/>
        <end position="36"/>
    </location>
</feature>
<dbReference type="EMBL" id="JACVVK020000786">
    <property type="protein sequence ID" value="KAK7446070.1"/>
    <property type="molecule type" value="Genomic_DNA"/>
</dbReference>
<evidence type="ECO:0000256" key="1">
    <source>
        <dbReference type="SAM" id="Phobius"/>
    </source>
</evidence>
<reference evidence="3" key="3">
    <citation type="submission" date="2023-01" db="EMBL/GenBank/DDBJ databases">
        <authorList>
            <person name="Patra A."/>
        </authorList>
    </citation>
    <scope>NUCLEOTIDE SEQUENCE</scope>
    <source>
        <strain evidence="3">Wonlab-2016</strain>
        <tissue evidence="3">Foot muscle</tissue>
    </source>
</reference>
<dbReference type="Pfam" id="PF06522">
    <property type="entry name" value="B12D"/>
    <property type="match status" value="1"/>
</dbReference>
<name>A0ABD0K945_9CAEN</name>
<sequence>MPMKGLTASSLRGHPSLIPLFVCVGAGVVGAGYYIARLATRCPDVSWKRDEVNEFPWNQYKPTDQYKFYSPKRDYSKERFPDERPAL</sequence>
<reference evidence="3" key="1">
    <citation type="submission" date="2020-09" db="EMBL/GenBank/DDBJ databases">
        <authorList>
            <person name="Won Y."/>
        </authorList>
    </citation>
    <scope>NUCLEOTIDE SEQUENCE</scope>
    <source>
        <strain evidence="3">Wonlab-2016</strain>
        <tissue evidence="3">Foot muscle</tissue>
    </source>
</reference>
<evidence type="ECO:0000313" key="4">
    <source>
        <dbReference type="Proteomes" id="UP001519460"/>
    </source>
</evidence>
<dbReference type="Proteomes" id="UP001519460">
    <property type="component" value="Unassembled WGS sequence"/>
</dbReference>
<keyword evidence="1" id="KW-1133">Transmembrane helix</keyword>
<dbReference type="InterPro" id="IPR010530">
    <property type="entry name" value="B12D"/>
</dbReference>
<gene>
    <name evidence="3" type="ORF">BaRGS_00025146</name>
    <name evidence="2" type="ORF">BaRGS_00040294</name>
</gene>
<evidence type="ECO:0000313" key="3">
    <source>
        <dbReference type="EMBL" id="KAK7483593.1"/>
    </source>
</evidence>
<reference evidence="3 4" key="2">
    <citation type="journal article" date="2023" name="Sci. Data">
        <title>Genome assembly of the Korean intertidal mud-creeper Batillaria attramentaria.</title>
        <authorList>
            <person name="Patra A.K."/>
            <person name="Ho P.T."/>
            <person name="Jun S."/>
            <person name="Lee S.J."/>
            <person name="Kim Y."/>
            <person name="Won Y.J."/>
        </authorList>
    </citation>
    <scope>NUCLEOTIDE SEQUENCE [LARGE SCALE GENOMIC DNA]</scope>
    <source>
        <strain evidence="3">Wonlab-2016</strain>
    </source>
</reference>
<protein>
    <submittedName>
        <fullName evidence="3">Uncharacterized protein</fullName>
    </submittedName>
</protein>
<keyword evidence="1" id="KW-0812">Transmembrane</keyword>
<keyword evidence="4" id="KW-1185">Reference proteome</keyword>
<accession>A0ABD0K945</accession>
<organism evidence="3 4">
    <name type="scientific">Batillaria attramentaria</name>
    <dbReference type="NCBI Taxonomy" id="370345"/>
    <lineage>
        <taxon>Eukaryota</taxon>
        <taxon>Metazoa</taxon>
        <taxon>Spiralia</taxon>
        <taxon>Lophotrochozoa</taxon>
        <taxon>Mollusca</taxon>
        <taxon>Gastropoda</taxon>
        <taxon>Caenogastropoda</taxon>
        <taxon>Sorbeoconcha</taxon>
        <taxon>Cerithioidea</taxon>
        <taxon>Batillariidae</taxon>
        <taxon>Batillaria</taxon>
    </lineage>
</organism>
<proteinExistence type="predicted"/>
<dbReference type="AlphaFoldDB" id="A0ABD0K945"/>
<evidence type="ECO:0000313" key="2">
    <source>
        <dbReference type="EMBL" id="KAK7446070.1"/>
    </source>
</evidence>
<keyword evidence="1" id="KW-0472">Membrane</keyword>
<dbReference type="EMBL" id="JACVVK020000224">
    <property type="protein sequence ID" value="KAK7483593.1"/>
    <property type="molecule type" value="Genomic_DNA"/>
</dbReference>
<dbReference type="PANTHER" id="PTHR14256">
    <property type="entry name" value="NADH-UBIQUINONE OXIDOREDUCTASE MLRQ SUBUNIT"/>
    <property type="match status" value="1"/>
</dbReference>
<dbReference type="PANTHER" id="PTHR14256:SF1">
    <property type="entry name" value="GEO09626P1"/>
    <property type="match status" value="1"/>
</dbReference>